<evidence type="ECO:0000256" key="7">
    <source>
        <dbReference type="ARBA" id="ARBA00022737"/>
    </source>
</evidence>
<proteinExistence type="inferred from homology"/>
<dbReference type="GO" id="GO:0005764">
    <property type="term" value="C:lysosome"/>
    <property type="evidence" value="ECO:0007669"/>
    <property type="project" value="UniProtKB-SubCell"/>
</dbReference>
<comment type="similarity">
    <text evidence="3">Belongs to the WD repeat SEC13 family.</text>
</comment>
<dbReference type="AlphaFoldDB" id="A0AAW1CXX9"/>
<accession>A0AAW1CXX9</accession>
<evidence type="ECO:0000313" key="16">
    <source>
        <dbReference type="Proteomes" id="UP001461498"/>
    </source>
</evidence>
<keyword evidence="6 14" id="KW-0853">WD repeat</keyword>
<keyword evidence="7" id="KW-0677">Repeat</keyword>
<dbReference type="InterPro" id="IPR037363">
    <property type="entry name" value="Sec13/Seh1_fam"/>
</dbReference>
<comment type="subcellular location">
    <subcellularLocation>
        <location evidence="1">Lysosome</location>
    </subcellularLocation>
    <subcellularLocation>
        <location evidence="2">Nucleus</location>
        <location evidence="2">Nuclear pore complex</location>
    </subcellularLocation>
</comment>
<dbReference type="PROSITE" id="PS50082">
    <property type="entry name" value="WD_REPEATS_2"/>
    <property type="match status" value="3"/>
</dbReference>
<keyword evidence="11" id="KW-0906">Nuclear pore complex</keyword>
<keyword evidence="8" id="KW-0509">mRNA transport</keyword>
<name>A0AAW1CXX9_9HEMI</name>
<dbReference type="EMBL" id="JAPXFL010000008">
    <property type="protein sequence ID" value="KAK9503326.1"/>
    <property type="molecule type" value="Genomic_DNA"/>
</dbReference>
<feature type="repeat" description="WD" evidence="14">
    <location>
        <begin position="9"/>
        <end position="50"/>
    </location>
</feature>
<evidence type="ECO:0000256" key="4">
    <source>
        <dbReference type="ARBA" id="ARBA00019195"/>
    </source>
</evidence>
<dbReference type="SMART" id="SM00320">
    <property type="entry name" value="WD40"/>
    <property type="match status" value="6"/>
</dbReference>
<dbReference type="InterPro" id="IPR015943">
    <property type="entry name" value="WD40/YVTN_repeat-like_dom_sf"/>
</dbReference>
<dbReference type="SUPFAM" id="SSF50978">
    <property type="entry name" value="WD40 repeat-like"/>
    <property type="match status" value="1"/>
</dbReference>
<dbReference type="PANTHER" id="PTHR11024:SF2">
    <property type="entry name" value="PROTEIN SEC13 HOMOLOG"/>
    <property type="match status" value="1"/>
</dbReference>
<dbReference type="GO" id="GO:0031080">
    <property type="term" value="C:nuclear pore outer ring"/>
    <property type="evidence" value="ECO:0007669"/>
    <property type="project" value="TreeGrafter"/>
</dbReference>
<dbReference type="InterPro" id="IPR036322">
    <property type="entry name" value="WD40_repeat_dom_sf"/>
</dbReference>
<feature type="repeat" description="WD" evidence="14">
    <location>
        <begin position="140"/>
        <end position="175"/>
    </location>
</feature>
<dbReference type="GO" id="GO:0006606">
    <property type="term" value="P:protein import into nucleus"/>
    <property type="evidence" value="ECO:0007669"/>
    <property type="project" value="TreeGrafter"/>
</dbReference>
<evidence type="ECO:0000256" key="10">
    <source>
        <dbReference type="ARBA" id="ARBA00023010"/>
    </source>
</evidence>
<organism evidence="15 16">
    <name type="scientific">Rhynocoris fuscipes</name>
    <dbReference type="NCBI Taxonomy" id="488301"/>
    <lineage>
        <taxon>Eukaryota</taxon>
        <taxon>Metazoa</taxon>
        <taxon>Ecdysozoa</taxon>
        <taxon>Arthropoda</taxon>
        <taxon>Hexapoda</taxon>
        <taxon>Insecta</taxon>
        <taxon>Pterygota</taxon>
        <taxon>Neoptera</taxon>
        <taxon>Paraneoptera</taxon>
        <taxon>Hemiptera</taxon>
        <taxon>Heteroptera</taxon>
        <taxon>Panheteroptera</taxon>
        <taxon>Cimicomorpha</taxon>
        <taxon>Reduviidae</taxon>
        <taxon>Harpactorinae</taxon>
        <taxon>Harpactorini</taxon>
        <taxon>Rhynocoris</taxon>
    </lineage>
</organism>
<dbReference type="Proteomes" id="UP001461498">
    <property type="component" value="Unassembled WGS sequence"/>
</dbReference>
<dbReference type="InterPro" id="IPR001680">
    <property type="entry name" value="WD40_rpt"/>
</dbReference>
<feature type="repeat" description="WD" evidence="14">
    <location>
        <begin position="51"/>
        <end position="85"/>
    </location>
</feature>
<evidence type="ECO:0000256" key="2">
    <source>
        <dbReference type="ARBA" id="ARBA00004567"/>
    </source>
</evidence>
<comment type="caution">
    <text evidence="15">The sequence shown here is derived from an EMBL/GenBank/DDBJ whole genome shotgun (WGS) entry which is preliminary data.</text>
</comment>
<dbReference type="GO" id="GO:0030127">
    <property type="term" value="C:COPII vesicle coat"/>
    <property type="evidence" value="ECO:0007669"/>
    <property type="project" value="TreeGrafter"/>
</dbReference>
<evidence type="ECO:0000256" key="1">
    <source>
        <dbReference type="ARBA" id="ARBA00004371"/>
    </source>
</evidence>
<protein>
    <recommendedName>
        <fullName evidence="4">Protein SEC13 homolog</fullName>
    </recommendedName>
</protein>
<dbReference type="GO" id="GO:0090114">
    <property type="term" value="P:COPII-coated vesicle budding"/>
    <property type="evidence" value="ECO:0007669"/>
    <property type="project" value="TreeGrafter"/>
</dbReference>
<sequence length="288" mass="31676">MVSILQTLDTGHSDDILDVQVDYYGLAMATCSSDGTIKIFHLKTQELITELKGHSGPINELSWAHPKFGCLLASCSFDKRIIIWKEERGWMKMNELLLNAAATCIQFAPYQFGLSLACGSLDGKVNIVSYENGSWIVNKFQAHLLGCNSLSWEPSSNDSRCLVTGGCDNSVKVWQETVSGWEELAKIDAHKDSVVGVAWAPSSTVHMIASCSTDKTVVLSVSTNKKNWTSTLLHTFQDPVSSVAWGQNVLAVTTSKKVFLWKENAQGQWQCVSDTDLQTAEPNVIPNQ</sequence>
<evidence type="ECO:0000256" key="3">
    <source>
        <dbReference type="ARBA" id="ARBA00010102"/>
    </source>
</evidence>
<evidence type="ECO:0000256" key="12">
    <source>
        <dbReference type="ARBA" id="ARBA00023228"/>
    </source>
</evidence>
<keyword evidence="13" id="KW-0539">Nucleus</keyword>
<evidence type="ECO:0000256" key="11">
    <source>
        <dbReference type="ARBA" id="ARBA00023132"/>
    </source>
</evidence>
<evidence type="ECO:0000256" key="13">
    <source>
        <dbReference type="ARBA" id="ARBA00023242"/>
    </source>
</evidence>
<evidence type="ECO:0000256" key="9">
    <source>
        <dbReference type="ARBA" id="ARBA00022927"/>
    </source>
</evidence>
<evidence type="ECO:0000256" key="6">
    <source>
        <dbReference type="ARBA" id="ARBA00022574"/>
    </source>
</evidence>
<dbReference type="GO" id="GO:0051028">
    <property type="term" value="P:mRNA transport"/>
    <property type="evidence" value="ECO:0007669"/>
    <property type="project" value="UniProtKB-KW"/>
</dbReference>
<keyword evidence="16" id="KW-1185">Reference proteome</keyword>
<dbReference type="Pfam" id="PF00400">
    <property type="entry name" value="WD40"/>
    <property type="match status" value="4"/>
</dbReference>
<keyword evidence="9" id="KW-0653">Protein transport</keyword>
<reference evidence="15 16" key="1">
    <citation type="submission" date="2022-12" db="EMBL/GenBank/DDBJ databases">
        <title>Chromosome-level genome assembly of true bugs.</title>
        <authorList>
            <person name="Ma L."/>
            <person name="Li H."/>
        </authorList>
    </citation>
    <scope>NUCLEOTIDE SEQUENCE [LARGE SCALE GENOMIC DNA]</scope>
    <source>
        <strain evidence="15">Lab_2022b</strain>
    </source>
</reference>
<dbReference type="PANTHER" id="PTHR11024">
    <property type="entry name" value="NUCLEAR PORE COMPLEX PROTEIN SEC13 / SEH1 FAMILY MEMBER"/>
    <property type="match status" value="1"/>
</dbReference>
<gene>
    <name evidence="15" type="ORF">O3M35_011925</name>
</gene>
<keyword evidence="10" id="KW-0811">Translocation</keyword>
<evidence type="ECO:0000256" key="5">
    <source>
        <dbReference type="ARBA" id="ARBA00022448"/>
    </source>
</evidence>
<keyword evidence="12" id="KW-0458">Lysosome</keyword>
<evidence type="ECO:0000313" key="15">
    <source>
        <dbReference type="EMBL" id="KAK9503326.1"/>
    </source>
</evidence>
<evidence type="ECO:0000256" key="8">
    <source>
        <dbReference type="ARBA" id="ARBA00022816"/>
    </source>
</evidence>
<keyword evidence="5" id="KW-0813">Transport</keyword>
<evidence type="ECO:0000256" key="14">
    <source>
        <dbReference type="PROSITE-ProRule" id="PRU00221"/>
    </source>
</evidence>
<dbReference type="Gene3D" id="2.130.10.10">
    <property type="entry name" value="YVTN repeat-like/Quinoprotein amine dehydrogenase"/>
    <property type="match status" value="1"/>
</dbReference>
<dbReference type="GO" id="GO:0005198">
    <property type="term" value="F:structural molecule activity"/>
    <property type="evidence" value="ECO:0007669"/>
    <property type="project" value="InterPro"/>
</dbReference>